<dbReference type="NCBIfam" id="TIGR00252">
    <property type="entry name" value="YraN family protein"/>
    <property type="match status" value="1"/>
</dbReference>
<dbReference type="NCBIfam" id="NF009154">
    <property type="entry name" value="PRK12497.3-3"/>
    <property type="match status" value="1"/>
</dbReference>
<dbReference type="InterPro" id="IPR003509">
    <property type="entry name" value="UPF0102_YraN-like"/>
</dbReference>
<organism evidence="3 4">
    <name type="scientific">Anatilimnocola aggregata</name>
    <dbReference type="NCBI Taxonomy" id="2528021"/>
    <lineage>
        <taxon>Bacteria</taxon>
        <taxon>Pseudomonadati</taxon>
        <taxon>Planctomycetota</taxon>
        <taxon>Planctomycetia</taxon>
        <taxon>Pirellulales</taxon>
        <taxon>Pirellulaceae</taxon>
        <taxon>Anatilimnocola</taxon>
    </lineage>
</organism>
<dbReference type="CDD" id="cd20736">
    <property type="entry name" value="PoNe_Nuclease"/>
    <property type="match status" value="1"/>
</dbReference>
<sequence length="145" mass="16865">MRIWNWPIFSRLTSQLAAWRSKYFPPLSLGQRGERLAARYLRRKGYIIIARGHRDHFGEIDLIAVDGRTVVFVEVKTRTDQDAGHPADAVDLDKQRRLTRAAKAYRQRHDLHEVSMRFDVIAITWPPGSKQPLVEHFQNAFEATD</sequence>
<dbReference type="OrthoDB" id="9802516at2"/>
<dbReference type="Gene3D" id="3.40.1350.10">
    <property type="match status" value="1"/>
</dbReference>
<dbReference type="InterPro" id="IPR011335">
    <property type="entry name" value="Restrct_endonuc-II-like"/>
</dbReference>
<evidence type="ECO:0000313" key="3">
    <source>
        <dbReference type="EMBL" id="QDU29783.1"/>
    </source>
</evidence>
<dbReference type="RefSeq" id="WP_145094139.1">
    <property type="nucleotide sequence ID" value="NZ_CP036274.1"/>
</dbReference>
<dbReference type="SUPFAM" id="SSF52980">
    <property type="entry name" value="Restriction endonuclease-like"/>
    <property type="match status" value="1"/>
</dbReference>
<gene>
    <name evidence="3" type="ORF">ETAA8_48980</name>
</gene>
<keyword evidence="4" id="KW-1185">Reference proteome</keyword>
<evidence type="ECO:0000256" key="1">
    <source>
        <dbReference type="ARBA" id="ARBA00006738"/>
    </source>
</evidence>
<dbReference type="AlphaFoldDB" id="A0A517YHS8"/>
<evidence type="ECO:0000313" key="4">
    <source>
        <dbReference type="Proteomes" id="UP000315017"/>
    </source>
</evidence>
<reference evidence="3 4" key="1">
    <citation type="submission" date="2019-02" db="EMBL/GenBank/DDBJ databases">
        <title>Deep-cultivation of Planctomycetes and their phenomic and genomic characterization uncovers novel biology.</title>
        <authorList>
            <person name="Wiegand S."/>
            <person name="Jogler M."/>
            <person name="Boedeker C."/>
            <person name="Pinto D."/>
            <person name="Vollmers J."/>
            <person name="Rivas-Marin E."/>
            <person name="Kohn T."/>
            <person name="Peeters S.H."/>
            <person name="Heuer A."/>
            <person name="Rast P."/>
            <person name="Oberbeckmann S."/>
            <person name="Bunk B."/>
            <person name="Jeske O."/>
            <person name="Meyerdierks A."/>
            <person name="Storesund J.E."/>
            <person name="Kallscheuer N."/>
            <person name="Luecker S."/>
            <person name="Lage O.M."/>
            <person name="Pohl T."/>
            <person name="Merkel B.J."/>
            <person name="Hornburger P."/>
            <person name="Mueller R.-W."/>
            <person name="Bruemmer F."/>
            <person name="Labrenz M."/>
            <person name="Spormann A.M."/>
            <person name="Op den Camp H."/>
            <person name="Overmann J."/>
            <person name="Amann R."/>
            <person name="Jetten M.S.M."/>
            <person name="Mascher T."/>
            <person name="Medema M.H."/>
            <person name="Devos D.P."/>
            <person name="Kaster A.-K."/>
            <person name="Ovreas L."/>
            <person name="Rohde M."/>
            <person name="Galperin M.Y."/>
            <person name="Jogler C."/>
        </authorList>
    </citation>
    <scope>NUCLEOTIDE SEQUENCE [LARGE SCALE GENOMIC DNA]</scope>
    <source>
        <strain evidence="3 4">ETA_A8</strain>
    </source>
</reference>
<protein>
    <recommendedName>
        <fullName evidence="2">UPF0102 protein ETAA8_48980</fullName>
    </recommendedName>
</protein>
<dbReference type="Pfam" id="PF02021">
    <property type="entry name" value="UPF0102"/>
    <property type="match status" value="1"/>
</dbReference>
<dbReference type="InterPro" id="IPR011856">
    <property type="entry name" value="tRNA_endonuc-like_dom_sf"/>
</dbReference>
<evidence type="ECO:0000256" key="2">
    <source>
        <dbReference type="HAMAP-Rule" id="MF_00048"/>
    </source>
</evidence>
<comment type="similarity">
    <text evidence="1 2">Belongs to the UPF0102 family.</text>
</comment>
<dbReference type="PANTHER" id="PTHR34039">
    <property type="entry name" value="UPF0102 PROTEIN YRAN"/>
    <property type="match status" value="1"/>
</dbReference>
<proteinExistence type="inferred from homology"/>
<dbReference type="HAMAP" id="MF_00048">
    <property type="entry name" value="UPF0102"/>
    <property type="match status" value="1"/>
</dbReference>
<accession>A0A517YHS8</accession>
<dbReference type="NCBIfam" id="NF009150">
    <property type="entry name" value="PRK12497.1-3"/>
    <property type="match status" value="1"/>
</dbReference>
<dbReference type="Proteomes" id="UP000315017">
    <property type="component" value="Chromosome"/>
</dbReference>
<dbReference type="GO" id="GO:0003676">
    <property type="term" value="F:nucleic acid binding"/>
    <property type="evidence" value="ECO:0007669"/>
    <property type="project" value="InterPro"/>
</dbReference>
<dbReference type="KEGG" id="aagg:ETAA8_48980"/>
<dbReference type="EMBL" id="CP036274">
    <property type="protein sequence ID" value="QDU29783.1"/>
    <property type="molecule type" value="Genomic_DNA"/>
</dbReference>
<name>A0A517YHS8_9BACT</name>
<dbReference type="PANTHER" id="PTHR34039:SF1">
    <property type="entry name" value="UPF0102 PROTEIN YRAN"/>
    <property type="match status" value="1"/>
</dbReference>